<dbReference type="PANTHER" id="PTHR24095:SF14">
    <property type="entry name" value="ACETYL-COENZYME A SYNTHETASE 1"/>
    <property type="match status" value="1"/>
</dbReference>
<keyword evidence="3 10" id="KW-0436">Ligase</keyword>
<evidence type="ECO:0000259" key="8">
    <source>
        <dbReference type="Pfam" id="PF13193"/>
    </source>
</evidence>
<dbReference type="PROSITE" id="PS00455">
    <property type="entry name" value="AMP_BINDING"/>
    <property type="match status" value="1"/>
</dbReference>
<dbReference type="Gene3D" id="3.40.50.12780">
    <property type="entry name" value="N-terminal domain of ligase-like"/>
    <property type="match status" value="1"/>
</dbReference>
<sequence length="643" mass="67401">MSAAPFVWRPDAALVERANVTRLMRALGVGDYRALVERAAADPEWYWRAALDDLGIAFAPPFDALCDTRAGAPWARWFTGGGVNVAAHCVDRWAARRPDAPALVAEREDGRVTTCDFAELAAAVDGLAGVLAERGVGHGARVALLLPMGRDAVAALFAVAKLGAVAVPMFTGFSAAAIAQRMDDAGARAIVTADASLRRGRPVPLAGSATAAAREADGAEVIEIAADPRGGDLHWDALVRRGRAAPRAAAATHAESPLMINYTSGTTGAPKGAVHVHGGLLAKVAAEAAYLTDLGPDDRALWITDLGWLMGPWLLIGAYAAGACLVLYEGAPDQPDRDRLWRVCADHRVTMLGVSPTLVRALRRDGSPAADHDLSALRILASTGEAWDEAAYRWLLDAVGNGRCPIVNVTGGTEVGACFLGQPPVLPAKACSVGLPVPGMAVDVLGPDGSPTGGAVGELVCRGPWPAQTRGFWRNRQRYLDAYWSRWEGVWVHGDWASYDDDGWWFLHGRSDDTMNVAGKRIGPAEIEDAVLALPSVAECAAIGVPDPLKGTAVWCFCVLAPGADPPPGALEGEVRAALAATIGKAFGGVRVHVAEALPKTRSGKVVRRAIRARALGEDPGDLSSLESPAALDAIDRALAAVR</sequence>
<accession>D3F4G6</accession>
<protein>
    <recommendedName>
        <fullName evidence="2">acetate--CoA ligase</fullName>
        <ecNumber evidence="2">6.2.1.1</ecNumber>
    </recommendedName>
</protein>
<evidence type="ECO:0000256" key="6">
    <source>
        <dbReference type="ARBA" id="ARBA00022990"/>
    </source>
</evidence>
<dbReference type="EMBL" id="CP001854">
    <property type="protein sequence ID" value="ADB50538.1"/>
    <property type="molecule type" value="Genomic_DNA"/>
</dbReference>
<dbReference type="eggNOG" id="COG0365">
    <property type="taxonomic scope" value="Bacteria"/>
</dbReference>
<gene>
    <name evidence="10" type="ordered locus">Cwoe_2113</name>
</gene>
<feature type="domain" description="AMP-dependent synthetase/ligase" evidence="7">
    <location>
        <begin position="91"/>
        <end position="467"/>
    </location>
</feature>
<evidence type="ECO:0000256" key="4">
    <source>
        <dbReference type="ARBA" id="ARBA00022741"/>
    </source>
</evidence>
<dbReference type="Pfam" id="PF16177">
    <property type="entry name" value="ACAS_N"/>
    <property type="match status" value="1"/>
</dbReference>
<comment type="similarity">
    <text evidence="1">Belongs to the ATP-dependent AMP-binding enzyme family.</text>
</comment>
<keyword evidence="6" id="KW-0007">Acetylation</keyword>
<dbReference type="Pfam" id="PF00501">
    <property type="entry name" value="AMP-binding"/>
    <property type="match status" value="1"/>
</dbReference>
<dbReference type="Proteomes" id="UP000008229">
    <property type="component" value="Chromosome"/>
</dbReference>
<evidence type="ECO:0000256" key="1">
    <source>
        <dbReference type="ARBA" id="ARBA00006432"/>
    </source>
</evidence>
<evidence type="ECO:0000256" key="5">
    <source>
        <dbReference type="ARBA" id="ARBA00022840"/>
    </source>
</evidence>
<dbReference type="SUPFAM" id="SSF56801">
    <property type="entry name" value="Acetyl-CoA synthetase-like"/>
    <property type="match status" value="1"/>
</dbReference>
<organism evidence="10 11">
    <name type="scientific">Conexibacter woesei (strain DSM 14684 / CCUG 47730 / CIP 108061 / JCM 11494 / NBRC 100937 / ID131577)</name>
    <dbReference type="NCBI Taxonomy" id="469383"/>
    <lineage>
        <taxon>Bacteria</taxon>
        <taxon>Bacillati</taxon>
        <taxon>Actinomycetota</taxon>
        <taxon>Thermoleophilia</taxon>
        <taxon>Solirubrobacterales</taxon>
        <taxon>Conexibacteraceae</taxon>
        <taxon>Conexibacter</taxon>
    </lineage>
</organism>
<dbReference type="Gene3D" id="3.30.300.30">
    <property type="match status" value="1"/>
</dbReference>
<evidence type="ECO:0000259" key="7">
    <source>
        <dbReference type="Pfam" id="PF00501"/>
    </source>
</evidence>
<dbReference type="InterPro" id="IPR020845">
    <property type="entry name" value="AMP-binding_CS"/>
</dbReference>
<evidence type="ECO:0000313" key="10">
    <source>
        <dbReference type="EMBL" id="ADB50538.1"/>
    </source>
</evidence>
<dbReference type="PANTHER" id="PTHR24095">
    <property type="entry name" value="ACETYL-COENZYME A SYNTHETASE"/>
    <property type="match status" value="1"/>
</dbReference>
<feature type="domain" description="Acetyl-coenzyme A synthetase N-terminal" evidence="9">
    <location>
        <begin position="32"/>
        <end position="89"/>
    </location>
</feature>
<dbReference type="RefSeq" id="WP_012933589.1">
    <property type="nucleotide sequence ID" value="NC_013739.1"/>
</dbReference>
<dbReference type="EC" id="6.2.1.1" evidence="2"/>
<evidence type="ECO:0000259" key="9">
    <source>
        <dbReference type="Pfam" id="PF16177"/>
    </source>
</evidence>
<dbReference type="InterPro" id="IPR025110">
    <property type="entry name" value="AMP-bd_C"/>
</dbReference>
<keyword evidence="11" id="KW-1185">Reference proteome</keyword>
<reference evidence="10 11" key="1">
    <citation type="journal article" date="2010" name="Stand. Genomic Sci.">
        <title>Complete genome sequence of Conexibacter woesei type strain (ID131577).</title>
        <authorList>
            <person name="Pukall R."/>
            <person name="Lapidus A."/>
            <person name="Glavina Del Rio T."/>
            <person name="Copeland A."/>
            <person name="Tice H."/>
            <person name="Cheng J.-F."/>
            <person name="Lucas S."/>
            <person name="Chen F."/>
            <person name="Nolan M."/>
            <person name="Bruce D."/>
            <person name="Goodwin L."/>
            <person name="Pitluck S."/>
            <person name="Mavromatis K."/>
            <person name="Ivanova N."/>
            <person name="Ovchinnikova G."/>
            <person name="Pati A."/>
            <person name="Chen A."/>
            <person name="Palaniappan K."/>
            <person name="Land M."/>
            <person name="Hauser L."/>
            <person name="Chang Y.-J."/>
            <person name="Jeffries C.D."/>
            <person name="Chain P."/>
            <person name="Meincke L."/>
            <person name="Sims D."/>
            <person name="Brettin T."/>
            <person name="Detter J.C."/>
            <person name="Rohde M."/>
            <person name="Goeker M."/>
            <person name="Bristow J."/>
            <person name="Eisen J.A."/>
            <person name="Markowitz V."/>
            <person name="Kyrpides N.C."/>
            <person name="Klenk H.-P."/>
            <person name="Hugenholtz P."/>
        </authorList>
    </citation>
    <scope>NUCLEOTIDE SEQUENCE [LARGE SCALE GENOMIC DNA]</scope>
    <source>
        <strain evidence="11">DSM 14684 / CIP 108061 / JCM 11494 / NBRC 100937 / ID131577</strain>
    </source>
</reference>
<name>D3F4G6_CONWI</name>
<dbReference type="GO" id="GO:0003987">
    <property type="term" value="F:acetate-CoA ligase activity"/>
    <property type="evidence" value="ECO:0007669"/>
    <property type="project" value="UniProtKB-EC"/>
</dbReference>
<reference evidence="11" key="2">
    <citation type="submission" date="2010-01" db="EMBL/GenBank/DDBJ databases">
        <title>The complete genome of Conexibacter woesei DSM 14684.</title>
        <authorList>
            <consortium name="US DOE Joint Genome Institute (JGI-PGF)"/>
            <person name="Lucas S."/>
            <person name="Copeland A."/>
            <person name="Lapidus A."/>
            <person name="Glavina del Rio T."/>
            <person name="Dalin E."/>
            <person name="Tice H."/>
            <person name="Bruce D."/>
            <person name="Goodwin L."/>
            <person name="Pitluck S."/>
            <person name="Kyrpides N."/>
            <person name="Mavromatis K."/>
            <person name="Ivanova N."/>
            <person name="Mikhailova N."/>
            <person name="Chertkov O."/>
            <person name="Brettin T."/>
            <person name="Detter J.C."/>
            <person name="Han C."/>
            <person name="Larimer F."/>
            <person name="Land M."/>
            <person name="Hauser L."/>
            <person name="Markowitz V."/>
            <person name="Cheng J.-F."/>
            <person name="Hugenholtz P."/>
            <person name="Woyke T."/>
            <person name="Wu D."/>
            <person name="Pukall R."/>
            <person name="Steenblock K."/>
            <person name="Schneider S."/>
            <person name="Klenk H.-P."/>
            <person name="Eisen J.A."/>
        </authorList>
    </citation>
    <scope>NUCLEOTIDE SEQUENCE [LARGE SCALE GENOMIC DNA]</scope>
    <source>
        <strain evidence="11">DSM 14684 / CIP 108061 / JCM 11494 / NBRC 100937 / ID131577</strain>
    </source>
</reference>
<evidence type="ECO:0000256" key="3">
    <source>
        <dbReference type="ARBA" id="ARBA00022598"/>
    </source>
</evidence>
<keyword evidence="4" id="KW-0547">Nucleotide-binding</keyword>
<evidence type="ECO:0000256" key="2">
    <source>
        <dbReference type="ARBA" id="ARBA00013275"/>
    </source>
</evidence>
<dbReference type="GO" id="GO:0006085">
    <property type="term" value="P:acetyl-CoA biosynthetic process"/>
    <property type="evidence" value="ECO:0007669"/>
    <property type="project" value="TreeGrafter"/>
</dbReference>
<evidence type="ECO:0000313" key="11">
    <source>
        <dbReference type="Proteomes" id="UP000008229"/>
    </source>
</evidence>
<feature type="domain" description="AMP-binding enzyme C-terminal" evidence="8">
    <location>
        <begin position="526"/>
        <end position="605"/>
    </location>
</feature>
<dbReference type="KEGG" id="cwo:Cwoe_2113"/>
<keyword evidence="5" id="KW-0067">ATP-binding</keyword>
<dbReference type="AlphaFoldDB" id="D3F4G6"/>
<dbReference type="Pfam" id="PF13193">
    <property type="entry name" value="AMP-binding_C"/>
    <property type="match status" value="1"/>
</dbReference>
<dbReference type="GO" id="GO:0005524">
    <property type="term" value="F:ATP binding"/>
    <property type="evidence" value="ECO:0007669"/>
    <property type="project" value="UniProtKB-KW"/>
</dbReference>
<dbReference type="InterPro" id="IPR000873">
    <property type="entry name" value="AMP-dep_synth/lig_dom"/>
</dbReference>
<dbReference type="InterPro" id="IPR042099">
    <property type="entry name" value="ANL_N_sf"/>
</dbReference>
<proteinExistence type="inferred from homology"/>
<dbReference type="InterPro" id="IPR045851">
    <property type="entry name" value="AMP-bd_C_sf"/>
</dbReference>
<dbReference type="STRING" id="469383.Cwoe_2113"/>
<dbReference type="HOGENOM" id="CLU_000022_3_6_11"/>
<dbReference type="InterPro" id="IPR032387">
    <property type="entry name" value="ACAS_N"/>
</dbReference>